<organism evidence="1 2">
    <name type="scientific">Vibrio mediterranei</name>
    <dbReference type="NCBI Taxonomy" id="689"/>
    <lineage>
        <taxon>Bacteria</taxon>
        <taxon>Pseudomonadati</taxon>
        <taxon>Pseudomonadota</taxon>
        <taxon>Gammaproteobacteria</taxon>
        <taxon>Vibrionales</taxon>
        <taxon>Vibrionaceae</taxon>
        <taxon>Vibrio</taxon>
    </lineage>
</organism>
<dbReference type="RefSeq" id="WP_096442930.1">
    <property type="nucleotide sequence ID" value="NZ_JBEEBB010000005.1"/>
</dbReference>
<dbReference type="SUPFAM" id="SSF56112">
    <property type="entry name" value="Protein kinase-like (PK-like)"/>
    <property type="match status" value="1"/>
</dbReference>
<sequence length="226" mass="26162">MNSNEIFIKKFEGYSFLETKEIYEHSLDIYGAVHKYCHFPKPLVLNNNEVHYEFLKLPEDMCCILSDTDNEKRVEAFYQSGKVLALIHSQNDLLHGDYVLHNLMYDAKEGLYIIDPHPPEVIGYQSDYLYGDPKVEYYFYLMSICRSYGIKNSLKRKDIIISSMVAVAKGYSECDNAKDGFYFNSYLSAVKRFLKINSLSGFSALKGLVHTIVSSYFLFKAIKKHD</sequence>
<reference evidence="1 2" key="2">
    <citation type="submission" date="2018-03" db="EMBL/GenBank/DDBJ databases">
        <title>Genetic Diversity and Phenotypic Plasticity of AHL Mediated Quorum Sensing in Environmental Strains of Vibrio mediterranei.</title>
        <authorList>
            <person name="Lantoine F."/>
            <person name="Vouve F."/>
        </authorList>
    </citation>
    <scope>NUCLEOTIDE SEQUENCE [LARGE SCALE GENOMIC DNA]</scope>
    <source>
        <strain evidence="1 2">17LN0615E</strain>
    </source>
</reference>
<dbReference type="Proteomes" id="UP000238163">
    <property type="component" value="Unassembled WGS sequence"/>
</dbReference>
<dbReference type="InterPro" id="IPR011009">
    <property type="entry name" value="Kinase-like_dom_sf"/>
</dbReference>
<gene>
    <name evidence="1" type="ORF">COR51_12140</name>
</gene>
<evidence type="ECO:0000313" key="1">
    <source>
        <dbReference type="EMBL" id="PRQ67320.1"/>
    </source>
</evidence>
<proteinExistence type="predicted"/>
<evidence type="ECO:0000313" key="2">
    <source>
        <dbReference type="Proteomes" id="UP000238163"/>
    </source>
</evidence>
<name>A0ABX5DCW3_9VIBR</name>
<keyword evidence="2" id="KW-1185">Reference proteome</keyword>
<protein>
    <submittedName>
        <fullName evidence="1">Uncharacterized protein</fullName>
    </submittedName>
</protein>
<reference evidence="1 2" key="1">
    <citation type="submission" date="2017-09" db="EMBL/GenBank/DDBJ databases">
        <authorList>
            <person name="Girard L."/>
            <person name="Lami R."/>
            <person name="Suzuki M."/>
            <person name="Baudart J."/>
        </authorList>
    </citation>
    <scope>NUCLEOTIDE SEQUENCE [LARGE SCALE GENOMIC DNA]</scope>
    <source>
        <strain evidence="1 2">17LN0615E</strain>
    </source>
</reference>
<accession>A0ABX5DCW3</accession>
<dbReference type="EMBL" id="NWTN01000006">
    <property type="protein sequence ID" value="PRQ67320.1"/>
    <property type="molecule type" value="Genomic_DNA"/>
</dbReference>
<comment type="caution">
    <text evidence="1">The sequence shown here is derived from an EMBL/GenBank/DDBJ whole genome shotgun (WGS) entry which is preliminary data.</text>
</comment>